<organism evidence="5 6">
    <name type="scientific">Teichococcus aerophilus</name>
    <dbReference type="NCBI Taxonomy" id="1224513"/>
    <lineage>
        <taxon>Bacteria</taxon>
        <taxon>Pseudomonadati</taxon>
        <taxon>Pseudomonadota</taxon>
        <taxon>Alphaproteobacteria</taxon>
        <taxon>Acetobacterales</taxon>
        <taxon>Roseomonadaceae</taxon>
        <taxon>Roseomonas</taxon>
    </lineage>
</organism>
<feature type="domain" description="Peptidase M20 dimerisation" evidence="4">
    <location>
        <begin position="195"/>
        <end position="353"/>
    </location>
</feature>
<dbReference type="PANTHER" id="PTHR43270:SF12">
    <property type="entry name" value="SUCCINYL-DIAMINOPIMELATE DESUCCINYLASE"/>
    <property type="match status" value="1"/>
</dbReference>
<dbReference type="Proteomes" id="UP000626026">
    <property type="component" value="Unassembled WGS sequence"/>
</dbReference>
<keyword evidence="2" id="KW-0479">Metal-binding</keyword>
<dbReference type="PANTHER" id="PTHR43270">
    <property type="entry name" value="BETA-ALA-HIS DIPEPTIDASE"/>
    <property type="match status" value="1"/>
</dbReference>
<dbReference type="InterPro" id="IPR036264">
    <property type="entry name" value="Bact_exopeptidase_dim_dom"/>
</dbReference>
<dbReference type="Gene3D" id="3.40.630.10">
    <property type="entry name" value="Zn peptidases"/>
    <property type="match status" value="1"/>
</dbReference>
<evidence type="ECO:0000313" key="6">
    <source>
        <dbReference type="Proteomes" id="UP000626026"/>
    </source>
</evidence>
<sequence>MLQTVIDDLLQRQEAIRARLDQFLRLPSVSADPAFADGMRAAREFLLQWLREMGLDDARLLDGGGQPAVFASWNGAPGRATLLIYGHYDVQPPAPLEQWRTPPFEPTVQGDRLYARGASDVKGSTTIALETVAAFLRQPGGCPVNIKLFIEGEEEVGSPSLAAIVEQHRDLLAADAMISADGGRASETIATINVGARGMTGFEVALTTADKEVHSGRYGGTIRNAVHEMARLVASLHDADGRIAVPGFLEAVPPLTAAQRAETAAFGADEVAFCADVGATPFGEPGYTMRERVTLRPALDVNGLWGGYTGAGAKTIIPNEAFAKVSIRLVPGQDPAQARQAVCDHLEARCPPGCRLEFRFGRDGSPASSLPPEHPLFRAGSAVWLALSGQQPVPVRLGATVPITAVFKAMLGIDTLMFGFNLPDEDVHAPNEFFHLDSIPLGLRGWAMLLAELGQLRPADFDEYRLRPGMA</sequence>
<name>A0ABR7RGA9_9PROT</name>
<evidence type="ECO:0000256" key="2">
    <source>
        <dbReference type="ARBA" id="ARBA00022723"/>
    </source>
</evidence>
<keyword evidence="3" id="KW-0378">Hydrolase</keyword>
<evidence type="ECO:0000313" key="5">
    <source>
        <dbReference type="EMBL" id="MBC9205594.1"/>
    </source>
</evidence>
<dbReference type="Pfam" id="PF01546">
    <property type="entry name" value="Peptidase_M20"/>
    <property type="match status" value="1"/>
</dbReference>
<protein>
    <submittedName>
        <fullName evidence="5">M20/M25/M40 family metallo-hydrolase</fullName>
    </submittedName>
</protein>
<dbReference type="InterPro" id="IPR011650">
    <property type="entry name" value="Peptidase_M20_dimer"/>
</dbReference>
<dbReference type="SUPFAM" id="SSF55031">
    <property type="entry name" value="Bacterial exopeptidase dimerisation domain"/>
    <property type="match status" value="1"/>
</dbReference>
<reference evidence="5 6" key="1">
    <citation type="journal article" date="2013" name="Int. J. Syst. Evol. Microbiol.">
        <title>Roseomonas aerophila sp. nov., isolated from air.</title>
        <authorList>
            <person name="Kim S.J."/>
            <person name="Weon H.Y."/>
            <person name="Ahn J.H."/>
            <person name="Hong S.B."/>
            <person name="Seok S.J."/>
            <person name="Whang K.S."/>
            <person name="Kwon S.W."/>
        </authorList>
    </citation>
    <scope>NUCLEOTIDE SEQUENCE [LARGE SCALE GENOMIC DNA]</scope>
    <source>
        <strain evidence="5 6">NBRC 108923</strain>
    </source>
</reference>
<dbReference type="InterPro" id="IPR002933">
    <property type="entry name" value="Peptidase_M20"/>
</dbReference>
<proteinExistence type="predicted"/>
<evidence type="ECO:0000256" key="3">
    <source>
        <dbReference type="ARBA" id="ARBA00022801"/>
    </source>
</evidence>
<evidence type="ECO:0000256" key="1">
    <source>
        <dbReference type="ARBA" id="ARBA00022670"/>
    </source>
</evidence>
<keyword evidence="6" id="KW-1185">Reference proteome</keyword>
<dbReference type="EMBL" id="JACTVA010000002">
    <property type="protein sequence ID" value="MBC9205594.1"/>
    <property type="molecule type" value="Genomic_DNA"/>
</dbReference>
<dbReference type="Gene3D" id="3.30.70.360">
    <property type="match status" value="1"/>
</dbReference>
<dbReference type="SUPFAM" id="SSF53187">
    <property type="entry name" value="Zn-dependent exopeptidases"/>
    <property type="match status" value="1"/>
</dbReference>
<keyword evidence="1" id="KW-0645">Protease</keyword>
<comment type="caution">
    <text evidence="5">The sequence shown here is derived from an EMBL/GenBank/DDBJ whole genome shotgun (WGS) entry which is preliminary data.</text>
</comment>
<dbReference type="Pfam" id="PF07687">
    <property type="entry name" value="M20_dimer"/>
    <property type="match status" value="1"/>
</dbReference>
<evidence type="ECO:0000259" key="4">
    <source>
        <dbReference type="Pfam" id="PF07687"/>
    </source>
</evidence>
<dbReference type="InterPro" id="IPR051458">
    <property type="entry name" value="Cyt/Met_Dipeptidase"/>
</dbReference>
<dbReference type="NCBIfam" id="NF005914">
    <property type="entry name" value="PRK07907.1"/>
    <property type="match status" value="1"/>
</dbReference>
<dbReference type="NCBIfam" id="NF006579">
    <property type="entry name" value="PRK09104.1"/>
    <property type="match status" value="1"/>
</dbReference>
<dbReference type="RefSeq" id="WP_187782763.1">
    <property type="nucleotide sequence ID" value="NZ_JACTVA010000002.1"/>
</dbReference>
<accession>A0ABR7RGA9</accession>
<gene>
    <name evidence="5" type="ORF">IBL26_02000</name>
</gene>